<name>A0A7J7NCE4_9MAGN</name>
<dbReference type="PROSITE" id="PS00375">
    <property type="entry name" value="UDPGT"/>
    <property type="match status" value="1"/>
</dbReference>
<evidence type="ECO:0000313" key="7">
    <source>
        <dbReference type="Proteomes" id="UP000541444"/>
    </source>
</evidence>
<accession>A0A7J7NCE4</accession>
<dbReference type="AlphaFoldDB" id="A0A7J7NCE4"/>
<evidence type="ECO:0000256" key="1">
    <source>
        <dbReference type="ARBA" id="ARBA00009995"/>
    </source>
</evidence>
<dbReference type="PANTHER" id="PTHR11926">
    <property type="entry name" value="GLUCOSYL/GLUCURONOSYL TRANSFERASES"/>
    <property type="match status" value="1"/>
</dbReference>
<evidence type="ECO:0000259" key="5">
    <source>
        <dbReference type="Pfam" id="PF26168"/>
    </source>
</evidence>
<dbReference type="InterPro" id="IPR002213">
    <property type="entry name" value="UDP_glucos_trans"/>
</dbReference>
<dbReference type="OrthoDB" id="5835829at2759"/>
<proteinExistence type="inferred from homology"/>
<comment type="caution">
    <text evidence="6">The sequence shown here is derived from an EMBL/GenBank/DDBJ whole genome shotgun (WGS) entry which is preliminary data.</text>
</comment>
<dbReference type="FunFam" id="3.40.50.2000:FF:000019">
    <property type="entry name" value="Glycosyltransferase"/>
    <property type="match status" value="1"/>
</dbReference>
<keyword evidence="3" id="KW-0328">Glycosyltransferase</keyword>
<dbReference type="EMBL" id="JACGCM010000926">
    <property type="protein sequence ID" value="KAF6164518.1"/>
    <property type="molecule type" value="Genomic_DNA"/>
</dbReference>
<sequence length="463" mass="51974">MENACKPHVLAVPFPGQGHINPMLQFSKLLVSKGIKVTFAITLFTAKSMQTETGLVNIELFSDGCDEGGILEAGSLDAYFERFKTIGSENLAKVIERQESSDFPFKCLMYDSCMPWCLDIAKELGLVGVSFYTQSCSVNVIYYHVYHGLLSTPVQGVSAVSMPGMPLLEISDLPTFLLNSESNISYLKFVADQFSNIDQADWLVFNTFHKLENEVVNWMLNELPTRTITVGPTLPSKYLDKRGEGDDNYGINLIKPDRRTCINWLDTKKTGSVVYVSFGSFLSLQEQQMEEIAWGLEKSGKYFLWVVRAEEEQKLPSKFREEYMSTSVSLPDKGLIVKWSLQLQVLAHPSVGCFITHAGWNSTLEGLSLGVPMVGIPIGSDQTTNIKFVEDVWRVGVRGKVDEKGIIRREEIERCIREITEGEHGEDMRRNVEKWKELAKEAVDEGGSSSKNIQHFVDSLLCS</sequence>
<dbReference type="PANTHER" id="PTHR11926:SF1553">
    <property type="entry name" value="GLYCOSYLTRANSFERASE"/>
    <property type="match status" value="1"/>
</dbReference>
<dbReference type="CDD" id="cd03784">
    <property type="entry name" value="GT1_Gtf-like"/>
    <property type="match status" value="1"/>
</dbReference>
<keyword evidence="7" id="KW-1185">Reference proteome</keyword>
<dbReference type="InterPro" id="IPR035595">
    <property type="entry name" value="UDP_glycos_trans_CS"/>
</dbReference>
<evidence type="ECO:0000313" key="6">
    <source>
        <dbReference type="EMBL" id="KAF6164518.1"/>
    </source>
</evidence>
<feature type="domain" description="Glycosyltransferase N-terminal" evidence="5">
    <location>
        <begin position="9"/>
        <end position="43"/>
    </location>
</feature>
<dbReference type="GO" id="GO:0080043">
    <property type="term" value="F:quercetin 3-O-glucosyltransferase activity"/>
    <property type="evidence" value="ECO:0007669"/>
    <property type="project" value="TreeGrafter"/>
</dbReference>
<dbReference type="EC" id="2.4.1.-" evidence="4"/>
<dbReference type="Pfam" id="PF26168">
    <property type="entry name" value="Glyco_transf_N"/>
    <property type="match status" value="1"/>
</dbReference>
<dbReference type="Gene3D" id="3.40.50.2000">
    <property type="entry name" value="Glycogen Phosphorylase B"/>
    <property type="match status" value="2"/>
</dbReference>
<dbReference type="InterPro" id="IPR058980">
    <property type="entry name" value="Glyco_transf_N"/>
</dbReference>
<gene>
    <name evidence="6" type="ORF">GIB67_025344</name>
</gene>
<protein>
    <recommendedName>
        <fullName evidence="4">Glycosyltransferase</fullName>
        <ecNumber evidence="4">2.4.1.-</ecNumber>
    </recommendedName>
</protein>
<dbReference type="Pfam" id="PF00201">
    <property type="entry name" value="UDPGT"/>
    <property type="match status" value="1"/>
</dbReference>
<dbReference type="Proteomes" id="UP000541444">
    <property type="component" value="Unassembled WGS sequence"/>
</dbReference>
<organism evidence="6 7">
    <name type="scientific">Kingdonia uniflora</name>
    <dbReference type="NCBI Taxonomy" id="39325"/>
    <lineage>
        <taxon>Eukaryota</taxon>
        <taxon>Viridiplantae</taxon>
        <taxon>Streptophyta</taxon>
        <taxon>Embryophyta</taxon>
        <taxon>Tracheophyta</taxon>
        <taxon>Spermatophyta</taxon>
        <taxon>Magnoliopsida</taxon>
        <taxon>Ranunculales</taxon>
        <taxon>Circaeasteraceae</taxon>
        <taxon>Kingdonia</taxon>
    </lineage>
</organism>
<keyword evidence="2 3" id="KW-0808">Transferase</keyword>
<evidence type="ECO:0000256" key="2">
    <source>
        <dbReference type="ARBA" id="ARBA00022679"/>
    </source>
</evidence>
<dbReference type="SUPFAM" id="SSF53756">
    <property type="entry name" value="UDP-Glycosyltransferase/glycogen phosphorylase"/>
    <property type="match status" value="1"/>
</dbReference>
<reference evidence="6 7" key="1">
    <citation type="journal article" date="2020" name="IScience">
        <title>Genome Sequencing of the Endangered Kingdonia uniflora (Circaeasteraceae, Ranunculales) Reveals Potential Mechanisms of Evolutionary Specialization.</title>
        <authorList>
            <person name="Sun Y."/>
            <person name="Deng T."/>
            <person name="Zhang A."/>
            <person name="Moore M.J."/>
            <person name="Landis J.B."/>
            <person name="Lin N."/>
            <person name="Zhang H."/>
            <person name="Zhang X."/>
            <person name="Huang J."/>
            <person name="Zhang X."/>
            <person name="Sun H."/>
            <person name="Wang H."/>
        </authorList>
    </citation>
    <scope>NUCLEOTIDE SEQUENCE [LARGE SCALE GENOMIC DNA]</scope>
    <source>
        <strain evidence="6">TB1705</strain>
        <tissue evidence="6">Leaf</tissue>
    </source>
</reference>
<evidence type="ECO:0000256" key="4">
    <source>
        <dbReference type="RuleBase" id="RU362057"/>
    </source>
</evidence>
<evidence type="ECO:0000256" key="3">
    <source>
        <dbReference type="RuleBase" id="RU003718"/>
    </source>
</evidence>
<comment type="similarity">
    <text evidence="1 3">Belongs to the UDP-glycosyltransferase family.</text>
</comment>
<dbReference type="GO" id="GO:0080044">
    <property type="term" value="F:quercetin 7-O-glucosyltransferase activity"/>
    <property type="evidence" value="ECO:0007669"/>
    <property type="project" value="TreeGrafter"/>
</dbReference>